<dbReference type="OrthoDB" id="9795467at2"/>
<organism evidence="3 4">
    <name type="scientific">[Clostridium] citroniae WAL-19142</name>
    <dbReference type="NCBI Taxonomy" id="742734"/>
    <lineage>
        <taxon>Bacteria</taxon>
        <taxon>Bacillati</taxon>
        <taxon>Bacillota</taxon>
        <taxon>Clostridia</taxon>
        <taxon>Lachnospirales</taxon>
        <taxon>Lachnospiraceae</taxon>
        <taxon>Enterocloster</taxon>
    </lineage>
</organism>
<feature type="chain" id="PRO_5005315669" description="ABC transporter substrate-binding protein" evidence="2">
    <location>
        <begin position="27"/>
        <end position="444"/>
    </location>
</feature>
<evidence type="ECO:0000256" key="2">
    <source>
        <dbReference type="SAM" id="SignalP"/>
    </source>
</evidence>
<dbReference type="Pfam" id="PF13416">
    <property type="entry name" value="SBP_bac_8"/>
    <property type="match status" value="1"/>
</dbReference>
<accession>A0A0J9C7A8</accession>
<keyword evidence="2" id="KW-0732">Signal</keyword>
<proteinExistence type="predicted"/>
<feature type="region of interest" description="Disordered" evidence="1">
    <location>
        <begin position="27"/>
        <end position="58"/>
    </location>
</feature>
<dbReference type="SUPFAM" id="SSF53850">
    <property type="entry name" value="Periplasmic binding protein-like II"/>
    <property type="match status" value="1"/>
</dbReference>
<evidence type="ECO:0000313" key="3">
    <source>
        <dbReference type="EMBL" id="KMW20296.1"/>
    </source>
</evidence>
<name>A0A0J9C7A8_9FIRM</name>
<dbReference type="Proteomes" id="UP000037392">
    <property type="component" value="Unassembled WGS sequence"/>
</dbReference>
<dbReference type="PANTHER" id="PTHR43649">
    <property type="entry name" value="ARABINOSE-BINDING PROTEIN-RELATED"/>
    <property type="match status" value="1"/>
</dbReference>
<feature type="signal peptide" evidence="2">
    <location>
        <begin position="1"/>
        <end position="26"/>
    </location>
</feature>
<dbReference type="Gene3D" id="3.40.190.10">
    <property type="entry name" value="Periplasmic binding protein-like II"/>
    <property type="match status" value="1"/>
</dbReference>
<reference evidence="3 4" key="1">
    <citation type="submission" date="2011-04" db="EMBL/GenBank/DDBJ databases">
        <title>The Genome Sequence of Clostridium citroniae WAL-19142.</title>
        <authorList>
            <consortium name="The Broad Institute Genome Sequencing Platform"/>
            <person name="Earl A."/>
            <person name="Ward D."/>
            <person name="Feldgarden M."/>
            <person name="Gevers D."/>
            <person name="Warren Y.A."/>
            <person name="Tyrrell K.L."/>
            <person name="Citron D.M."/>
            <person name="Goldstein E.J."/>
            <person name="Daigneault M."/>
            <person name="Allen-Vercoe E."/>
            <person name="Young S.K."/>
            <person name="Zeng Q."/>
            <person name="Gargeya S."/>
            <person name="Fitzgerald M."/>
            <person name="Haas B."/>
            <person name="Abouelleil A."/>
            <person name="Alvarado L."/>
            <person name="Arachchi H.M."/>
            <person name="Berlin A."/>
            <person name="Brown A."/>
            <person name="Chapman S.B."/>
            <person name="Chen Z."/>
            <person name="Dunbar C."/>
            <person name="Freedman E."/>
            <person name="Gearin G."/>
            <person name="Gellesch M."/>
            <person name="Goldberg J."/>
            <person name="Griggs A."/>
            <person name="Gujja S."/>
            <person name="Heilman E.R."/>
            <person name="Heiman D."/>
            <person name="Howarth C."/>
            <person name="Larson L."/>
            <person name="Lui A."/>
            <person name="MacDonald P.J."/>
            <person name="Mehta T."/>
            <person name="Montmayeur A."/>
            <person name="Murphy C."/>
            <person name="Neiman D."/>
            <person name="Pearson M."/>
            <person name="Priest M."/>
            <person name="Roberts A."/>
            <person name="Saif S."/>
            <person name="Shea T."/>
            <person name="Shenoy N."/>
            <person name="Sisk P."/>
            <person name="Stolte C."/>
            <person name="Sykes S."/>
            <person name="White J."/>
            <person name="Yandava C."/>
            <person name="Wortman J."/>
            <person name="Nusbaum C."/>
            <person name="Birren B."/>
        </authorList>
    </citation>
    <scope>NUCLEOTIDE SEQUENCE [LARGE SCALE GENOMIC DNA]</scope>
    <source>
        <strain evidence="3 4">WAL-19142</strain>
    </source>
</reference>
<dbReference type="PROSITE" id="PS51257">
    <property type="entry name" value="PROKAR_LIPOPROTEIN"/>
    <property type="match status" value="1"/>
</dbReference>
<evidence type="ECO:0008006" key="5">
    <source>
        <dbReference type="Google" id="ProtNLM"/>
    </source>
</evidence>
<dbReference type="GeneID" id="93161746"/>
<feature type="compositionally biased region" description="Polar residues" evidence="1">
    <location>
        <begin position="37"/>
        <end position="58"/>
    </location>
</feature>
<dbReference type="PANTHER" id="PTHR43649:SF12">
    <property type="entry name" value="DIACETYLCHITOBIOSE BINDING PROTEIN DASA"/>
    <property type="match status" value="1"/>
</dbReference>
<dbReference type="InterPro" id="IPR006059">
    <property type="entry name" value="SBP"/>
</dbReference>
<comment type="caution">
    <text evidence="3">The sequence shown here is derived from an EMBL/GenBank/DDBJ whole genome shotgun (WGS) entry which is preliminary data.</text>
</comment>
<dbReference type="RefSeq" id="WP_048929865.1">
    <property type="nucleotide sequence ID" value="NZ_KQ235877.1"/>
</dbReference>
<dbReference type="PATRIC" id="fig|742734.4.peg.2486"/>
<dbReference type="CDD" id="cd14748">
    <property type="entry name" value="PBP2_UgpB"/>
    <property type="match status" value="1"/>
</dbReference>
<dbReference type="EMBL" id="ADLK01000019">
    <property type="protein sequence ID" value="KMW20296.1"/>
    <property type="molecule type" value="Genomic_DNA"/>
</dbReference>
<dbReference type="InterPro" id="IPR050490">
    <property type="entry name" value="Bact_solute-bd_prot1"/>
</dbReference>
<evidence type="ECO:0000256" key="1">
    <source>
        <dbReference type="SAM" id="MobiDB-lite"/>
    </source>
</evidence>
<evidence type="ECO:0000313" key="4">
    <source>
        <dbReference type="Proteomes" id="UP000037392"/>
    </source>
</evidence>
<sequence length="444" mass="48994">MKRKMYGLVISMAAALIMTGCGQTPAVQEKSGAESADAQTSSPQNPKGTTQESLSSGTDIEPADEITFWSTKEDCFAELCEEFTRETGIKVNATYMGGYDDMVNKVMAGIAGKKLPDVAQLGQRHGLAQMYDSGYLLPVEDYISKDIMDDILPGFWKRFTYKDKKVILPFQNSMPMLYYNKTMFDQAGIPVPKTMEDVVSAAKEIKDVTGNYGFTFHSDYPWYIMALMYNSSTAPIAGNKPQMNTEPVKKIFEQVSQMANVDGSMPKNQHSTAQEDFCNGKIGMLMTSCASYAKVEKLVDGKFEIALASFPRVNTMDITMGGNGLGLFKTTPEKQKAATMFVEFMLDDERVASNCLTSGYIPVTNGATDTETYRKYLEDPNRQVVNEQLPYLGGAAVNPADSLVWSEIMSLVDSVEAEPDVDLDGRLAEIDGKIEKYLNEYAGK</sequence>
<protein>
    <recommendedName>
        <fullName evidence="5">ABC transporter substrate-binding protein</fullName>
    </recommendedName>
</protein>
<dbReference type="AlphaFoldDB" id="A0A0J9C7A8"/>
<gene>
    <name evidence="3" type="ORF">HMPREF9470_02311</name>
</gene>